<dbReference type="WBParaSite" id="nRc.2.0.1.t20736-RA">
    <property type="protein sequence ID" value="nRc.2.0.1.t20736-RA"/>
    <property type="gene ID" value="nRc.2.0.1.g20736"/>
</dbReference>
<dbReference type="AlphaFoldDB" id="A0A915J2P6"/>
<evidence type="ECO:0000313" key="2">
    <source>
        <dbReference type="WBParaSite" id="nRc.2.0.1.t20736-RA"/>
    </source>
</evidence>
<reference evidence="2" key="1">
    <citation type="submission" date="2022-11" db="UniProtKB">
        <authorList>
            <consortium name="WormBaseParasite"/>
        </authorList>
    </citation>
    <scope>IDENTIFICATION</scope>
</reference>
<sequence length="72" mass="8178">MQEQIKDYPKNNTDFFGGTECNRTKGKSSFRAIRLKVTVSRFPQVMLSDRKCIFRLDGSSLLTICCVPSENA</sequence>
<organism evidence="1 2">
    <name type="scientific">Romanomermis culicivorax</name>
    <name type="common">Nematode worm</name>
    <dbReference type="NCBI Taxonomy" id="13658"/>
    <lineage>
        <taxon>Eukaryota</taxon>
        <taxon>Metazoa</taxon>
        <taxon>Ecdysozoa</taxon>
        <taxon>Nematoda</taxon>
        <taxon>Enoplea</taxon>
        <taxon>Dorylaimia</taxon>
        <taxon>Mermithida</taxon>
        <taxon>Mermithoidea</taxon>
        <taxon>Mermithidae</taxon>
        <taxon>Romanomermis</taxon>
    </lineage>
</organism>
<name>A0A915J2P6_ROMCU</name>
<keyword evidence="1" id="KW-1185">Reference proteome</keyword>
<dbReference type="Proteomes" id="UP000887565">
    <property type="component" value="Unplaced"/>
</dbReference>
<evidence type="ECO:0000313" key="1">
    <source>
        <dbReference type="Proteomes" id="UP000887565"/>
    </source>
</evidence>
<protein>
    <submittedName>
        <fullName evidence="2">Uncharacterized protein</fullName>
    </submittedName>
</protein>
<accession>A0A915J2P6</accession>
<proteinExistence type="predicted"/>